<dbReference type="Proteomes" id="UP000552864">
    <property type="component" value="Unassembled WGS sequence"/>
</dbReference>
<dbReference type="PANTHER" id="PTHR43731">
    <property type="entry name" value="RHOMBOID PROTEASE"/>
    <property type="match status" value="1"/>
</dbReference>
<evidence type="ECO:0000256" key="7">
    <source>
        <dbReference type="SAM" id="Phobius"/>
    </source>
</evidence>
<keyword evidence="10" id="KW-1185">Reference proteome</keyword>
<evidence type="ECO:0000256" key="4">
    <source>
        <dbReference type="ARBA" id="ARBA00022801"/>
    </source>
</evidence>
<proteinExistence type="inferred from homology"/>
<feature type="transmembrane region" description="Helical" evidence="7">
    <location>
        <begin position="137"/>
        <end position="157"/>
    </location>
</feature>
<dbReference type="EMBL" id="JABAHZ010000001">
    <property type="protein sequence ID" value="NLR77672.1"/>
    <property type="molecule type" value="Genomic_DNA"/>
</dbReference>
<evidence type="ECO:0000256" key="6">
    <source>
        <dbReference type="ARBA" id="ARBA00023136"/>
    </source>
</evidence>
<dbReference type="Pfam" id="PF01694">
    <property type="entry name" value="Rhomboid"/>
    <property type="match status" value="1"/>
</dbReference>
<reference evidence="9 10" key="1">
    <citation type="submission" date="2020-04" db="EMBL/GenBank/DDBJ databases">
        <authorList>
            <person name="Yin C."/>
        </authorList>
    </citation>
    <scope>NUCLEOTIDE SEQUENCE [LARGE SCALE GENOMIC DNA]</scope>
    <source>
        <strain evidence="9 10">Ak56</strain>
    </source>
</reference>
<accession>A0A847SNU4</accession>
<gene>
    <name evidence="9" type="ORF">HGH91_03480</name>
</gene>
<dbReference type="GO" id="GO:0004252">
    <property type="term" value="F:serine-type endopeptidase activity"/>
    <property type="evidence" value="ECO:0007669"/>
    <property type="project" value="InterPro"/>
</dbReference>
<feature type="transmembrane region" description="Helical" evidence="7">
    <location>
        <begin position="31"/>
        <end position="54"/>
    </location>
</feature>
<feature type="transmembrane region" description="Helical" evidence="7">
    <location>
        <begin position="196"/>
        <end position="213"/>
    </location>
</feature>
<dbReference type="InterPro" id="IPR035952">
    <property type="entry name" value="Rhomboid-like_sf"/>
</dbReference>
<dbReference type="GO" id="GO:0016020">
    <property type="term" value="C:membrane"/>
    <property type="evidence" value="ECO:0007669"/>
    <property type="project" value="UniProtKB-SubCell"/>
</dbReference>
<feature type="transmembrane region" description="Helical" evidence="7">
    <location>
        <begin position="169"/>
        <end position="190"/>
    </location>
</feature>
<dbReference type="InterPro" id="IPR022764">
    <property type="entry name" value="Peptidase_S54_rhomboid_dom"/>
</dbReference>
<name>A0A847SNU4_9BACT</name>
<comment type="similarity">
    <text evidence="2">Belongs to the peptidase S54 family.</text>
</comment>
<feature type="transmembrane region" description="Helical" evidence="7">
    <location>
        <begin position="111"/>
        <end position="131"/>
    </location>
</feature>
<evidence type="ECO:0000256" key="2">
    <source>
        <dbReference type="ARBA" id="ARBA00009045"/>
    </source>
</evidence>
<evidence type="ECO:0000313" key="10">
    <source>
        <dbReference type="Proteomes" id="UP000552864"/>
    </source>
</evidence>
<comment type="subcellular location">
    <subcellularLocation>
        <location evidence="1">Membrane</location>
        <topology evidence="1">Multi-pass membrane protein</topology>
    </subcellularLocation>
</comment>
<evidence type="ECO:0000313" key="9">
    <source>
        <dbReference type="EMBL" id="NLR77672.1"/>
    </source>
</evidence>
<evidence type="ECO:0000256" key="5">
    <source>
        <dbReference type="ARBA" id="ARBA00022989"/>
    </source>
</evidence>
<feature type="domain" description="Peptidase S54 rhomboid" evidence="8">
    <location>
        <begin position="72"/>
        <end position="208"/>
    </location>
</feature>
<dbReference type="GO" id="GO:0006508">
    <property type="term" value="P:proteolysis"/>
    <property type="evidence" value="ECO:0007669"/>
    <property type="project" value="UniProtKB-KW"/>
</dbReference>
<dbReference type="PANTHER" id="PTHR43731:SF14">
    <property type="entry name" value="PRESENILIN-ASSOCIATED RHOMBOID-LIKE PROTEIN, MITOCHONDRIAL"/>
    <property type="match status" value="1"/>
</dbReference>
<evidence type="ECO:0000259" key="8">
    <source>
        <dbReference type="Pfam" id="PF01694"/>
    </source>
</evidence>
<evidence type="ECO:0000256" key="3">
    <source>
        <dbReference type="ARBA" id="ARBA00022692"/>
    </source>
</evidence>
<evidence type="ECO:0000256" key="1">
    <source>
        <dbReference type="ARBA" id="ARBA00004141"/>
    </source>
</evidence>
<organism evidence="9 10">
    <name type="scientific">Chitinophaga eiseniae</name>
    <dbReference type="NCBI Taxonomy" id="634771"/>
    <lineage>
        <taxon>Bacteria</taxon>
        <taxon>Pseudomonadati</taxon>
        <taxon>Bacteroidota</taxon>
        <taxon>Chitinophagia</taxon>
        <taxon>Chitinophagales</taxon>
        <taxon>Chitinophagaceae</taxon>
        <taxon>Chitinophaga</taxon>
    </lineage>
</organism>
<keyword evidence="6 7" id="KW-0472">Membrane</keyword>
<protein>
    <submittedName>
        <fullName evidence="9">Rhomboid family intramembrane serine protease</fullName>
    </submittedName>
</protein>
<keyword evidence="3 7" id="KW-0812">Transmembrane</keyword>
<keyword evidence="9" id="KW-0645">Protease</keyword>
<dbReference type="Gene3D" id="1.20.1540.10">
    <property type="entry name" value="Rhomboid-like"/>
    <property type="match status" value="1"/>
</dbReference>
<feature type="transmembrane region" description="Helical" evidence="7">
    <location>
        <begin position="74"/>
        <end position="104"/>
    </location>
</feature>
<sequence length="395" mass="43754">MKTRWREASDDLWVELWQTLRPRKGFFMTPLLGGINVLIWVAMVFAGIGVISFHATDLLPWGANFGPLTLHGEWWRLLTCIFLHGGAMHLFSNMVGLMLVGVLLEEVVGSYYFLFLYILTGVIATIVSVYWRPDVIGVGASGAIFGLAGVLAALLLVKKFPTDTSTRKALLISILTFVGINLLVGLTGAVDNAAHIGGLVSGFLLGLISPYLIKKQLDRASRGNSKLGFYFSNVLPADCTPILISGEDTRQLANFVYVVYEDTDIKSVYEIRSQFQVGQYGWQAFLADQLLVIGHEDFFYLYDLQQQSNLLRLALNGYFGHCRENNGHFFVTDSTGIYCIDKQGQVRWHNDNLAVDGVIINSFEGKHINADGEWDPPGGWRPFTLDAATGKVVSS</sequence>
<dbReference type="InterPro" id="IPR050925">
    <property type="entry name" value="Rhomboid_protease_S54"/>
</dbReference>
<comment type="caution">
    <text evidence="9">The sequence shown here is derived from an EMBL/GenBank/DDBJ whole genome shotgun (WGS) entry which is preliminary data.</text>
</comment>
<dbReference type="SUPFAM" id="SSF144091">
    <property type="entry name" value="Rhomboid-like"/>
    <property type="match status" value="1"/>
</dbReference>
<dbReference type="AlphaFoldDB" id="A0A847SNU4"/>
<keyword evidence="4" id="KW-0378">Hydrolase</keyword>
<dbReference type="RefSeq" id="WP_168737055.1">
    <property type="nucleotide sequence ID" value="NZ_JABAHZ010000001.1"/>
</dbReference>
<keyword evidence="5 7" id="KW-1133">Transmembrane helix</keyword>